<keyword evidence="4" id="KW-1185">Reference proteome</keyword>
<sequence>MKKYSEEELTRKREASSVSDASINEAQNNEKSEKQKKKKAKQKQIAHFDICFPSVTFSFEILMHFFRTTHRPLMVNKCTNSF</sequence>
<dbReference type="EMBL" id="JAIWYP010000011">
    <property type="protein sequence ID" value="KAH3734914.1"/>
    <property type="molecule type" value="Genomic_DNA"/>
</dbReference>
<accession>A0A9D4CZA4</accession>
<keyword evidence="2" id="KW-0812">Transmembrane</keyword>
<evidence type="ECO:0000256" key="1">
    <source>
        <dbReference type="SAM" id="MobiDB-lite"/>
    </source>
</evidence>
<protein>
    <submittedName>
        <fullName evidence="3">Uncharacterized protein</fullName>
    </submittedName>
</protein>
<organism evidence="3 4">
    <name type="scientific">Dreissena polymorpha</name>
    <name type="common">Zebra mussel</name>
    <name type="synonym">Mytilus polymorpha</name>
    <dbReference type="NCBI Taxonomy" id="45954"/>
    <lineage>
        <taxon>Eukaryota</taxon>
        <taxon>Metazoa</taxon>
        <taxon>Spiralia</taxon>
        <taxon>Lophotrochozoa</taxon>
        <taxon>Mollusca</taxon>
        <taxon>Bivalvia</taxon>
        <taxon>Autobranchia</taxon>
        <taxon>Heteroconchia</taxon>
        <taxon>Euheterodonta</taxon>
        <taxon>Imparidentia</taxon>
        <taxon>Neoheterodontei</taxon>
        <taxon>Myida</taxon>
        <taxon>Dreissenoidea</taxon>
        <taxon>Dreissenidae</taxon>
        <taxon>Dreissena</taxon>
    </lineage>
</organism>
<feature type="region of interest" description="Disordered" evidence="1">
    <location>
        <begin position="1"/>
        <end position="40"/>
    </location>
</feature>
<evidence type="ECO:0000313" key="4">
    <source>
        <dbReference type="Proteomes" id="UP000828390"/>
    </source>
</evidence>
<gene>
    <name evidence="3" type="ORF">DPMN_041365</name>
</gene>
<dbReference type="AlphaFoldDB" id="A0A9D4CZA4"/>
<comment type="caution">
    <text evidence="3">The sequence shown here is derived from an EMBL/GenBank/DDBJ whole genome shotgun (WGS) entry which is preliminary data.</text>
</comment>
<proteinExistence type="predicted"/>
<feature type="transmembrane region" description="Helical" evidence="2">
    <location>
        <begin position="45"/>
        <end position="66"/>
    </location>
</feature>
<name>A0A9D4CZA4_DREPO</name>
<reference evidence="3" key="1">
    <citation type="journal article" date="2019" name="bioRxiv">
        <title>The Genome of the Zebra Mussel, Dreissena polymorpha: A Resource for Invasive Species Research.</title>
        <authorList>
            <person name="McCartney M.A."/>
            <person name="Auch B."/>
            <person name="Kono T."/>
            <person name="Mallez S."/>
            <person name="Zhang Y."/>
            <person name="Obille A."/>
            <person name="Becker A."/>
            <person name="Abrahante J.E."/>
            <person name="Garbe J."/>
            <person name="Badalamenti J.P."/>
            <person name="Herman A."/>
            <person name="Mangelson H."/>
            <person name="Liachko I."/>
            <person name="Sullivan S."/>
            <person name="Sone E.D."/>
            <person name="Koren S."/>
            <person name="Silverstein K.A.T."/>
            <person name="Beckman K.B."/>
            <person name="Gohl D.M."/>
        </authorList>
    </citation>
    <scope>NUCLEOTIDE SEQUENCE</scope>
    <source>
        <strain evidence="3">Duluth1</strain>
        <tissue evidence="3">Whole animal</tissue>
    </source>
</reference>
<evidence type="ECO:0000256" key="2">
    <source>
        <dbReference type="SAM" id="Phobius"/>
    </source>
</evidence>
<keyword evidence="2" id="KW-0472">Membrane</keyword>
<reference evidence="3" key="2">
    <citation type="submission" date="2020-11" db="EMBL/GenBank/DDBJ databases">
        <authorList>
            <person name="McCartney M.A."/>
            <person name="Auch B."/>
            <person name="Kono T."/>
            <person name="Mallez S."/>
            <person name="Becker A."/>
            <person name="Gohl D.M."/>
            <person name="Silverstein K.A.T."/>
            <person name="Koren S."/>
            <person name="Bechman K.B."/>
            <person name="Herman A."/>
            <person name="Abrahante J.E."/>
            <person name="Garbe J."/>
        </authorList>
    </citation>
    <scope>NUCLEOTIDE SEQUENCE</scope>
    <source>
        <strain evidence="3">Duluth1</strain>
        <tissue evidence="3">Whole animal</tissue>
    </source>
</reference>
<evidence type="ECO:0000313" key="3">
    <source>
        <dbReference type="EMBL" id="KAH3734914.1"/>
    </source>
</evidence>
<feature type="compositionally biased region" description="Basic and acidic residues" evidence="1">
    <location>
        <begin position="1"/>
        <end position="15"/>
    </location>
</feature>
<keyword evidence="2" id="KW-1133">Transmembrane helix</keyword>
<dbReference type="Proteomes" id="UP000828390">
    <property type="component" value="Unassembled WGS sequence"/>
</dbReference>